<dbReference type="KEGG" id="cbot:ATE48_18455"/>
<dbReference type="STRING" id="1759059.ATE48_18455"/>
<evidence type="ECO:0000256" key="1">
    <source>
        <dbReference type="ARBA" id="ARBA00005369"/>
    </source>
</evidence>
<dbReference type="PANTHER" id="PTHR11579:SF18">
    <property type="entry name" value="PROTEIN-L-ISOASPARTATE O-METHYLTRANSFERASE"/>
    <property type="match status" value="1"/>
</dbReference>
<keyword evidence="5" id="KW-1185">Reference proteome</keyword>
<dbReference type="InterPro" id="IPR000682">
    <property type="entry name" value="PCMT"/>
</dbReference>
<name>A0A1B1AMD3_9PROT</name>
<dbReference type="Gene3D" id="3.40.50.150">
    <property type="entry name" value="Vaccinia Virus protein VP39"/>
    <property type="match status" value="1"/>
</dbReference>
<dbReference type="SUPFAM" id="SSF53335">
    <property type="entry name" value="S-adenosyl-L-methionine-dependent methyltransferases"/>
    <property type="match status" value="1"/>
</dbReference>
<evidence type="ECO:0000256" key="3">
    <source>
        <dbReference type="ARBA" id="ARBA00030757"/>
    </source>
</evidence>
<evidence type="ECO:0000313" key="5">
    <source>
        <dbReference type="Proteomes" id="UP000092498"/>
    </source>
</evidence>
<protein>
    <recommendedName>
        <fullName evidence="2">Protein-L-isoaspartate O-methyltransferase</fullName>
    </recommendedName>
    <alternativeName>
        <fullName evidence="3">Protein L-isoaspartyl methyltransferase</fullName>
    </alternativeName>
</protein>
<organism evidence="4 5">
    <name type="scientific">Candidatus Viadribacter manganicus</name>
    <dbReference type="NCBI Taxonomy" id="1759059"/>
    <lineage>
        <taxon>Bacteria</taxon>
        <taxon>Pseudomonadati</taxon>
        <taxon>Pseudomonadota</taxon>
        <taxon>Alphaproteobacteria</taxon>
        <taxon>Hyphomonadales</taxon>
        <taxon>Hyphomonadaceae</taxon>
        <taxon>Candidatus Viadribacter</taxon>
    </lineage>
</organism>
<accession>A0A1B1AMD3</accession>
<evidence type="ECO:0000256" key="2">
    <source>
        <dbReference type="ARBA" id="ARBA00013346"/>
    </source>
</evidence>
<dbReference type="AlphaFoldDB" id="A0A1B1AMD3"/>
<dbReference type="CDD" id="cd02440">
    <property type="entry name" value="AdoMet_MTases"/>
    <property type="match status" value="1"/>
</dbReference>
<comment type="similarity">
    <text evidence="1">Belongs to the methyltransferase superfamily. L-isoaspartyl/D-aspartyl protein methyltransferase family.</text>
</comment>
<dbReference type="InParanoid" id="A0A1B1AMD3"/>
<dbReference type="InterPro" id="IPR029063">
    <property type="entry name" value="SAM-dependent_MTases_sf"/>
</dbReference>
<gene>
    <name evidence="4" type="ORF">ATE48_18455</name>
</gene>
<evidence type="ECO:0000313" key="4">
    <source>
        <dbReference type="EMBL" id="ANP47738.1"/>
    </source>
</evidence>
<dbReference type="PANTHER" id="PTHR11579">
    <property type="entry name" value="PROTEIN-L-ISOASPARTATE O-METHYLTRANSFERASE"/>
    <property type="match status" value="1"/>
</dbReference>
<dbReference type="OrthoDB" id="9798496at2"/>
<dbReference type="Proteomes" id="UP000092498">
    <property type="component" value="Chromosome"/>
</dbReference>
<reference evidence="4 5" key="1">
    <citation type="submission" date="2015-11" db="EMBL/GenBank/DDBJ databases">
        <title>Whole-Genome Sequence of Candidatus Oderbacter manganicum from the National Park Lower Oder Valley, Germany.</title>
        <authorList>
            <person name="Braun B."/>
            <person name="Liere K."/>
            <person name="Szewzyk U."/>
        </authorList>
    </citation>
    <scope>NUCLEOTIDE SEQUENCE [LARGE SCALE GENOMIC DNA]</scope>
    <source>
        <strain evidence="4 5">OTSz_A_272</strain>
    </source>
</reference>
<dbReference type="Pfam" id="PF01135">
    <property type="entry name" value="PCMT"/>
    <property type="match status" value="1"/>
</dbReference>
<proteinExistence type="inferred from homology"/>
<dbReference type="EMBL" id="CP013244">
    <property type="protein sequence ID" value="ANP47738.1"/>
    <property type="molecule type" value="Genomic_DNA"/>
</dbReference>
<dbReference type="RefSeq" id="WP_066774159.1">
    <property type="nucleotide sequence ID" value="NZ_CP013244.1"/>
</dbReference>
<sequence length="216" mass="22839">MDFARARDFMVESQVRPSDVTDPRIVHAMRTLPRERFVPAAKRTIAYGDLEVEVAPGRVLLRARDLAKLIQNLAPKANERALEIAGATGYGAAVLASCCKEVITLDPNPDLSFAAQAALESAGVSNAKTVSTATVDGWADEAPYDVILLNGSADFVPEAWLSQLAPGGRLGVIVRQGAAGAARIYTRSDDATAYRVAFDAAPPVAPGLTKPASFAF</sequence>
<dbReference type="GO" id="GO:0004719">
    <property type="term" value="F:protein-L-isoaspartate (D-aspartate) O-methyltransferase activity"/>
    <property type="evidence" value="ECO:0007669"/>
    <property type="project" value="InterPro"/>
</dbReference>
<dbReference type="GO" id="GO:0005737">
    <property type="term" value="C:cytoplasm"/>
    <property type="evidence" value="ECO:0007669"/>
    <property type="project" value="TreeGrafter"/>
</dbReference>